<dbReference type="GO" id="GO:0030686">
    <property type="term" value="C:90S preribosome"/>
    <property type="evidence" value="ECO:0007669"/>
    <property type="project" value="TreeGrafter"/>
</dbReference>
<accession>A0A2Z6P7C7</accession>
<evidence type="ECO:0000313" key="1">
    <source>
        <dbReference type="EMBL" id="GAU45160.1"/>
    </source>
</evidence>
<dbReference type="GO" id="GO:0030515">
    <property type="term" value="F:snoRNA binding"/>
    <property type="evidence" value="ECO:0007669"/>
    <property type="project" value="TreeGrafter"/>
</dbReference>
<dbReference type="EMBL" id="DF974103">
    <property type="protein sequence ID" value="GAU45160.1"/>
    <property type="molecule type" value="Genomic_DNA"/>
</dbReference>
<dbReference type="PANTHER" id="PTHR13457:SF1">
    <property type="entry name" value="HEAT REPEAT-CONTAINING PROTEIN 1"/>
    <property type="match status" value="1"/>
</dbReference>
<name>A0A2Z6P7C7_TRISU</name>
<dbReference type="GO" id="GO:0032040">
    <property type="term" value="C:small-subunit processome"/>
    <property type="evidence" value="ECO:0007669"/>
    <property type="project" value="TreeGrafter"/>
</dbReference>
<dbReference type="InterPro" id="IPR016024">
    <property type="entry name" value="ARM-type_fold"/>
</dbReference>
<dbReference type="SUPFAM" id="SSF48371">
    <property type="entry name" value="ARM repeat"/>
    <property type="match status" value="1"/>
</dbReference>
<evidence type="ECO:0000313" key="2">
    <source>
        <dbReference type="Proteomes" id="UP000242715"/>
    </source>
</evidence>
<protein>
    <recommendedName>
        <fullName evidence="3">Clathrin/coatomer adaptor adaptin-like N-terminal domain-containing protein</fullName>
    </recommendedName>
</protein>
<dbReference type="Proteomes" id="UP000242715">
    <property type="component" value="Unassembled WGS sequence"/>
</dbReference>
<dbReference type="OrthoDB" id="1750668at2759"/>
<evidence type="ECO:0008006" key="3">
    <source>
        <dbReference type="Google" id="ProtNLM"/>
    </source>
</evidence>
<dbReference type="InterPro" id="IPR040191">
    <property type="entry name" value="UTP10"/>
</dbReference>
<dbReference type="GO" id="GO:0045943">
    <property type="term" value="P:positive regulation of transcription by RNA polymerase I"/>
    <property type="evidence" value="ECO:0007669"/>
    <property type="project" value="TreeGrafter"/>
</dbReference>
<dbReference type="GO" id="GO:0000462">
    <property type="term" value="P:maturation of SSU-rRNA from tricistronic rRNA transcript (SSU-rRNA, 5.8S rRNA, LSU-rRNA)"/>
    <property type="evidence" value="ECO:0007669"/>
    <property type="project" value="TreeGrafter"/>
</dbReference>
<organism evidence="1 2">
    <name type="scientific">Trifolium subterraneum</name>
    <name type="common">Subterranean clover</name>
    <dbReference type="NCBI Taxonomy" id="3900"/>
    <lineage>
        <taxon>Eukaryota</taxon>
        <taxon>Viridiplantae</taxon>
        <taxon>Streptophyta</taxon>
        <taxon>Embryophyta</taxon>
        <taxon>Tracheophyta</taxon>
        <taxon>Spermatophyta</taxon>
        <taxon>Magnoliopsida</taxon>
        <taxon>eudicotyledons</taxon>
        <taxon>Gunneridae</taxon>
        <taxon>Pentapetalae</taxon>
        <taxon>rosids</taxon>
        <taxon>fabids</taxon>
        <taxon>Fabales</taxon>
        <taxon>Fabaceae</taxon>
        <taxon>Papilionoideae</taxon>
        <taxon>50 kb inversion clade</taxon>
        <taxon>NPAAA clade</taxon>
        <taxon>Hologalegina</taxon>
        <taxon>IRL clade</taxon>
        <taxon>Trifolieae</taxon>
        <taxon>Trifolium</taxon>
    </lineage>
</organism>
<dbReference type="PANTHER" id="PTHR13457">
    <property type="entry name" value="BAP28"/>
    <property type="match status" value="1"/>
</dbReference>
<dbReference type="AlphaFoldDB" id="A0A2Z6P7C7"/>
<proteinExistence type="predicted"/>
<keyword evidence="2" id="KW-1185">Reference proteome</keyword>
<reference evidence="2" key="1">
    <citation type="journal article" date="2017" name="Front. Plant Sci.">
        <title>Climate Clever Clovers: New Paradigm to Reduce the Environmental Footprint of Ruminants by Breeding Low Methanogenic Forages Utilizing Haplotype Variation.</title>
        <authorList>
            <person name="Kaur P."/>
            <person name="Appels R."/>
            <person name="Bayer P.E."/>
            <person name="Keeble-Gagnere G."/>
            <person name="Wang J."/>
            <person name="Hirakawa H."/>
            <person name="Shirasawa K."/>
            <person name="Vercoe P."/>
            <person name="Stefanova K."/>
            <person name="Durmic Z."/>
            <person name="Nichols P."/>
            <person name="Revell C."/>
            <person name="Isobe S.N."/>
            <person name="Edwards D."/>
            <person name="Erskine W."/>
        </authorList>
    </citation>
    <scope>NUCLEOTIDE SEQUENCE [LARGE SCALE GENOMIC DNA]</scope>
    <source>
        <strain evidence="2">cv. Daliak</strain>
    </source>
</reference>
<dbReference type="GO" id="GO:0034455">
    <property type="term" value="C:t-UTP complex"/>
    <property type="evidence" value="ECO:0007669"/>
    <property type="project" value="TreeGrafter"/>
</dbReference>
<gene>
    <name evidence="1" type="ORF">TSUD_253930</name>
</gene>
<sequence length="198" mass="22203">MLFSSCIMRKELKETTRAVVKNITMVMIPSVYFKRIIKLLHHFDKSVGKKALGLLYDSSRNHEKVSLMLKDKNASRSRSSFSWLHMDESSQESVNEMCLEILRVLDDSSNTSLKVAAVSVLEILAERFPSNSSIFGVCLGSITRCITSHNMAVTSSCLRTSVALINVLGPKALTILFLEKLESVMILSLPDKKEYLIN</sequence>